<proteinExistence type="predicted"/>
<name>A0A4C1YPK2_EUMVA</name>
<dbReference type="Proteomes" id="UP000299102">
    <property type="component" value="Unassembled WGS sequence"/>
</dbReference>
<dbReference type="EMBL" id="BGZK01001286">
    <property type="protein sequence ID" value="GBP76327.1"/>
    <property type="molecule type" value="Genomic_DNA"/>
</dbReference>
<evidence type="ECO:0000313" key="1">
    <source>
        <dbReference type="EMBL" id="GBP76327.1"/>
    </source>
</evidence>
<organism evidence="1 2">
    <name type="scientific">Eumeta variegata</name>
    <name type="common">Bagworm moth</name>
    <name type="synonym">Eumeta japonica</name>
    <dbReference type="NCBI Taxonomy" id="151549"/>
    <lineage>
        <taxon>Eukaryota</taxon>
        <taxon>Metazoa</taxon>
        <taxon>Ecdysozoa</taxon>
        <taxon>Arthropoda</taxon>
        <taxon>Hexapoda</taxon>
        <taxon>Insecta</taxon>
        <taxon>Pterygota</taxon>
        <taxon>Neoptera</taxon>
        <taxon>Endopterygota</taxon>
        <taxon>Lepidoptera</taxon>
        <taxon>Glossata</taxon>
        <taxon>Ditrysia</taxon>
        <taxon>Tineoidea</taxon>
        <taxon>Psychidae</taxon>
        <taxon>Oiketicinae</taxon>
        <taxon>Eumeta</taxon>
    </lineage>
</organism>
<keyword evidence="2" id="KW-1185">Reference proteome</keyword>
<sequence length="89" mass="9735">MLYALADRASRTSALSQLAFVADHSHHMSFVKSCNTFFAVPRGPTPARARAGPRSVNGSKMDLFRETIFTASTQEMRTGARHARAPPSK</sequence>
<reference evidence="1 2" key="1">
    <citation type="journal article" date="2019" name="Commun. Biol.">
        <title>The bagworm genome reveals a unique fibroin gene that provides high tensile strength.</title>
        <authorList>
            <person name="Kono N."/>
            <person name="Nakamura H."/>
            <person name="Ohtoshi R."/>
            <person name="Tomita M."/>
            <person name="Numata K."/>
            <person name="Arakawa K."/>
        </authorList>
    </citation>
    <scope>NUCLEOTIDE SEQUENCE [LARGE SCALE GENOMIC DNA]</scope>
</reference>
<gene>
    <name evidence="1" type="ORF">EVAR_59274_1</name>
</gene>
<comment type="caution">
    <text evidence="1">The sequence shown here is derived from an EMBL/GenBank/DDBJ whole genome shotgun (WGS) entry which is preliminary data.</text>
</comment>
<dbReference type="AlphaFoldDB" id="A0A4C1YPK2"/>
<evidence type="ECO:0000313" key="2">
    <source>
        <dbReference type="Proteomes" id="UP000299102"/>
    </source>
</evidence>
<protein>
    <submittedName>
        <fullName evidence="1">Uncharacterized protein</fullName>
    </submittedName>
</protein>
<accession>A0A4C1YPK2</accession>